<dbReference type="PANTHER" id="PTHR46532:SF4">
    <property type="entry name" value="AAA+ ATPASE DOMAIN-CONTAINING PROTEIN"/>
    <property type="match status" value="1"/>
</dbReference>
<feature type="domain" description="Dynein heavy chain tail" evidence="2">
    <location>
        <begin position="204"/>
        <end position="732"/>
    </location>
</feature>
<evidence type="ECO:0000259" key="2">
    <source>
        <dbReference type="Pfam" id="PF08385"/>
    </source>
</evidence>
<dbReference type="GO" id="GO:0005858">
    <property type="term" value="C:axonemal dynein complex"/>
    <property type="evidence" value="ECO:0007669"/>
    <property type="project" value="TreeGrafter"/>
</dbReference>
<dbReference type="InterPro" id="IPR013594">
    <property type="entry name" value="Dynein_heavy_tail"/>
</dbReference>
<dbReference type="GO" id="GO:0051959">
    <property type="term" value="F:dynein light intermediate chain binding"/>
    <property type="evidence" value="ECO:0007669"/>
    <property type="project" value="InterPro"/>
</dbReference>
<dbReference type="AlphaFoldDB" id="A0A9R1TH23"/>
<dbReference type="GeneID" id="105270194"/>
<protein>
    <submittedName>
        <fullName evidence="4">Dynein heavy chain 5, axonemal</fullName>
    </submittedName>
</protein>
<sequence length="733" mass="86525">MLETDSNVLEDGILDKDEYIETFNDFFMEGGRRAVLIYYQPMVPPPFDSGRWTLQLAQNSSFIRCCVTDGSTEKFTGKCIIVYRLNSGMEFGTKQLLQEIYYAYTETDEFFLSNLHAVIALMLRVNVPNIQCNTHWSNVIKNAEIESKRKDKFTEDLADFCKYLERIDEDLQKTVQLEQYPRVLREYLSAEEKIMSYTMNDDAIQELERWLKRTIKSIQKVLVESQQVQRESEDFGPNFELMYWRHILMQFSFISEHMKHPEITRLISLVVVVDSKLGNTWKKLEDDVVNMEVLARDNINYLHSLEKLTEPLYRLKPTEISDYLPGLMYAIQMIYSTSRFFNTKRMLTSIFVKITNQMILSCKAYLTENGMLDIWRDCKSSLISRIKDCINLYEQYYKICNAQMAKKMDDTIEERLHFEISPISVFGKFDTFKQRLDKLIDVLRMNLSHSILHSSTIEGIDVFANKFAMIFHKLVSQPYDYLDHRRLDFNNDYEEFKKNVLVAEDDLRNFISTVLALATNIDEALTIVLRFQKLNLDRLWIDSKYLKLIPMYESKIDTIRDIYNEGRSSPVIARNIPTVVERILWVQHLSRCLQKPMEIFKLRRKVIIHDKMQKCIKTYNAILNVFTHYEMIHHRAWFDSASVVRLALASPLLLIHSKTNRYIVNFDSYIYRVFCEAEYISRLNFQVPEFIQVTTLSKDKIIATFANIQQLIEQSDEVRQSIPGLFRNLMKPL</sequence>
<dbReference type="OrthoDB" id="7583179at2759"/>
<keyword evidence="3" id="KW-1185">Reference proteome</keyword>
<name>A0A9R1TH23_9HYME</name>
<evidence type="ECO:0000313" key="4">
    <source>
        <dbReference type="RefSeq" id="XP_011309280.1"/>
    </source>
</evidence>
<proteinExistence type="inferred from homology"/>
<dbReference type="PANTHER" id="PTHR46532">
    <property type="entry name" value="MALE FERTILITY FACTOR KL5"/>
    <property type="match status" value="1"/>
</dbReference>
<dbReference type="InterPro" id="IPR026983">
    <property type="entry name" value="DHC"/>
</dbReference>
<dbReference type="Proteomes" id="UP000694866">
    <property type="component" value="Unplaced"/>
</dbReference>
<reference evidence="4" key="1">
    <citation type="submission" date="2025-08" db="UniProtKB">
        <authorList>
            <consortium name="RefSeq"/>
        </authorList>
    </citation>
    <scope>IDENTIFICATION</scope>
    <source>
        <strain evidence="4">USDA-PBARC FA_bdor</strain>
        <tissue evidence="4">Whole organism</tissue>
    </source>
</reference>
<gene>
    <name evidence="4" type="primary">LOC105270194</name>
</gene>
<comment type="similarity">
    <text evidence="1">Belongs to the dynein heavy chain family.</text>
</comment>
<dbReference type="KEGG" id="fas:105270194"/>
<evidence type="ECO:0000256" key="1">
    <source>
        <dbReference type="ARBA" id="ARBA00008887"/>
    </source>
</evidence>
<dbReference type="GO" id="GO:0007018">
    <property type="term" value="P:microtubule-based movement"/>
    <property type="evidence" value="ECO:0007669"/>
    <property type="project" value="InterPro"/>
</dbReference>
<dbReference type="GO" id="GO:0045505">
    <property type="term" value="F:dynein intermediate chain binding"/>
    <property type="evidence" value="ECO:0007669"/>
    <property type="project" value="InterPro"/>
</dbReference>
<evidence type="ECO:0000313" key="3">
    <source>
        <dbReference type="Proteomes" id="UP000694866"/>
    </source>
</evidence>
<organism evidence="3 4">
    <name type="scientific">Fopius arisanus</name>
    <dbReference type="NCBI Taxonomy" id="64838"/>
    <lineage>
        <taxon>Eukaryota</taxon>
        <taxon>Metazoa</taxon>
        <taxon>Ecdysozoa</taxon>
        <taxon>Arthropoda</taxon>
        <taxon>Hexapoda</taxon>
        <taxon>Insecta</taxon>
        <taxon>Pterygota</taxon>
        <taxon>Neoptera</taxon>
        <taxon>Endopterygota</taxon>
        <taxon>Hymenoptera</taxon>
        <taxon>Apocrita</taxon>
        <taxon>Ichneumonoidea</taxon>
        <taxon>Braconidae</taxon>
        <taxon>Opiinae</taxon>
        <taxon>Fopius</taxon>
    </lineage>
</organism>
<dbReference type="Pfam" id="PF08385">
    <property type="entry name" value="DHC_N1"/>
    <property type="match status" value="1"/>
</dbReference>
<accession>A0A9R1TH23</accession>
<dbReference type="RefSeq" id="XP_011309280.1">
    <property type="nucleotide sequence ID" value="XM_011310978.1"/>
</dbReference>